<name>A0A0F7FSS1_9ACTN</name>
<organism evidence="2 3">
    <name type="scientific">Streptomyces xiamenensis</name>
    <dbReference type="NCBI Taxonomy" id="408015"/>
    <lineage>
        <taxon>Bacteria</taxon>
        <taxon>Bacillati</taxon>
        <taxon>Actinomycetota</taxon>
        <taxon>Actinomycetes</taxon>
        <taxon>Kitasatosporales</taxon>
        <taxon>Streptomycetaceae</taxon>
        <taxon>Streptomyces</taxon>
    </lineage>
</organism>
<sequence>MTATTTPPRDSPAPSTSAAPPSPVSLSGSDSSHGSGSGSARSVVPAFAPLRPRVRRFGPRQLVRGRARGWAAGLAVAAAVLAMALPGDAPAPGREPVTVTVADAREGPPAATKAPPAAERVSAAVRIADAQVVRLLAPGDEVDVLAADPGSADPARVVAHRAEVTGVPAEQTAGEAGFPGERGALLILSVSPATAAELAGAASGAQLAVSRW</sequence>
<dbReference type="PATRIC" id="fig|408015.6.peg.2041"/>
<reference evidence="2" key="1">
    <citation type="submission" date="2019-08" db="EMBL/GenBank/DDBJ databases">
        <title>Complete genome sequence of a mangrove-derived Streptomyces xiamenensis.</title>
        <authorList>
            <person name="Xu J."/>
        </authorList>
    </citation>
    <scope>NUCLEOTIDE SEQUENCE</scope>
    <source>
        <strain evidence="2">318</strain>
    </source>
</reference>
<dbReference type="HOGENOM" id="CLU_081586_0_0_11"/>
<accession>A0A0F7FSS1</accession>
<proteinExistence type="predicted"/>
<evidence type="ECO:0000313" key="3">
    <source>
        <dbReference type="Proteomes" id="UP000034034"/>
    </source>
</evidence>
<evidence type="ECO:0000313" key="2">
    <source>
        <dbReference type="EMBL" id="AKG43395.1"/>
    </source>
</evidence>
<dbReference type="EMBL" id="CP009922">
    <property type="protein sequence ID" value="AKG43395.1"/>
    <property type="molecule type" value="Genomic_DNA"/>
</dbReference>
<dbReference type="KEGG" id="sxi:SXIM_20110"/>
<dbReference type="RefSeq" id="WP_246156864.1">
    <property type="nucleotide sequence ID" value="NZ_CP009922.3"/>
</dbReference>
<dbReference type="STRING" id="408015.SXIM_20110"/>
<keyword evidence="3" id="KW-1185">Reference proteome</keyword>
<dbReference type="AlphaFoldDB" id="A0A0F7FSS1"/>
<protein>
    <recommendedName>
        <fullName evidence="4">Flp pilus assembly protein RcpC/CpaB domain-containing protein</fullName>
    </recommendedName>
</protein>
<gene>
    <name evidence="2" type="ORF">SXIM_20110</name>
</gene>
<feature type="region of interest" description="Disordered" evidence="1">
    <location>
        <begin position="1"/>
        <end position="45"/>
    </location>
</feature>
<evidence type="ECO:0008006" key="4">
    <source>
        <dbReference type="Google" id="ProtNLM"/>
    </source>
</evidence>
<dbReference type="Proteomes" id="UP000034034">
    <property type="component" value="Chromosome"/>
</dbReference>
<evidence type="ECO:0000256" key="1">
    <source>
        <dbReference type="SAM" id="MobiDB-lite"/>
    </source>
</evidence>